<dbReference type="SUPFAM" id="SSF51569">
    <property type="entry name" value="Aldolase"/>
    <property type="match status" value="1"/>
</dbReference>
<dbReference type="Pfam" id="PF03102">
    <property type="entry name" value="NeuB"/>
    <property type="match status" value="1"/>
</dbReference>
<dbReference type="InterPro" id="IPR013785">
    <property type="entry name" value="Aldolase_TIM"/>
</dbReference>
<comment type="caution">
    <text evidence="2">The sequence shown here is derived from an EMBL/GenBank/DDBJ whole genome shotgun (WGS) entry which is preliminary data.</text>
</comment>
<dbReference type="PANTHER" id="PTHR42966:SF1">
    <property type="entry name" value="SIALIC ACID SYNTHASE"/>
    <property type="match status" value="1"/>
</dbReference>
<dbReference type="EMBL" id="MGEJ01000007">
    <property type="protein sequence ID" value="OGL81370.1"/>
    <property type="molecule type" value="Genomic_DNA"/>
</dbReference>
<feature type="domain" description="AFP-like" evidence="1">
    <location>
        <begin position="281"/>
        <end position="333"/>
    </location>
</feature>
<reference evidence="2 3" key="1">
    <citation type="journal article" date="2016" name="Nat. Commun.">
        <title>Thousands of microbial genomes shed light on interconnected biogeochemical processes in an aquifer system.</title>
        <authorList>
            <person name="Anantharaman K."/>
            <person name="Brown C.T."/>
            <person name="Hug L.A."/>
            <person name="Sharon I."/>
            <person name="Castelle C.J."/>
            <person name="Probst A.J."/>
            <person name="Thomas B.C."/>
            <person name="Singh A."/>
            <person name="Wilkins M.J."/>
            <person name="Karaoz U."/>
            <person name="Brodie E.L."/>
            <person name="Williams K.H."/>
            <person name="Hubbard S.S."/>
            <person name="Banfield J.F."/>
        </authorList>
    </citation>
    <scope>NUCLEOTIDE SEQUENCE [LARGE SCALE GENOMIC DNA]</scope>
</reference>
<protein>
    <submittedName>
        <fullName evidence="2">N-acetylneuraminate synthase</fullName>
    </submittedName>
</protein>
<dbReference type="CDD" id="cd11615">
    <property type="entry name" value="SAF_NeuB_like"/>
    <property type="match status" value="1"/>
</dbReference>
<evidence type="ECO:0000313" key="3">
    <source>
        <dbReference type="Proteomes" id="UP000176897"/>
    </source>
</evidence>
<dbReference type="SUPFAM" id="SSF51269">
    <property type="entry name" value="AFP III-like domain"/>
    <property type="match status" value="1"/>
</dbReference>
<proteinExistence type="predicted"/>
<dbReference type="InterPro" id="IPR036732">
    <property type="entry name" value="AFP_Neu5c_C_sf"/>
</dbReference>
<accession>A0A1F7USU7</accession>
<sequence>MKTFIIAEAGVNHNGELAIAKRMVDVAKEAGADAVKFQTFRAETLVTRTAKKASYQVANTGTNDSQAEMLRALELSPDAHRKLAAHCAKTGIMFMSTPFDLQSVDFLAGLGMTIFKIASGEITNLPLLRRIGALGREIIMSTGMATLEEARAALDVLVFAGTPKDKITVLHCHTDYPTAMEDVNLRAMITMRDVLGVKVGYSDHTLGIEISVAAVALGAQVIEKHFTLDRNMEGPDHKASLEPAELKAMVCAIRNVEKALGDGVKRPTAREEVLKAVARKSIVASYDIVKGEVFSEDNITTKRPGSGISAMEWDWVLGQRARRDFNADELIEM</sequence>
<name>A0A1F7USU7_9BACT</name>
<dbReference type="Pfam" id="PF08666">
    <property type="entry name" value="SAF"/>
    <property type="match status" value="1"/>
</dbReference>
<dbReference type="InterPro" id="IPR051690">
    <property type="entry name" value="PseI-like"/>
</dbReference>
<dbReference type="PANTHER" id="PTHR42966">
    <property type="entry name" value="N-ACETYLNEURAMINATE SYNTHASE"/>
    <property type="match status" value="1"/>
</dbReference>
<dbReference type="NCBIfam" id="TIGR03569">
    <property type="entry name" value="NeuB_NnaB"/>
    <property type="match status" value="1"/>
</dbReference>
<dbReference type="Gene3D" id="3.20.20.70">
    <property type="entry name" value="Aldolase class I"/>
    <property type="match status" value="1"/>
</dbReference>
<organism evidence="2 3">
    <name type="scientific">Candidatus Uhrbacteria bacterium RIFCSPLOWO2_01_FULL_47_24</name>
    <dbReference type="NCBI Taxonomy" id="1802401"/>
    <lineage>
        <taxon>Bacteria</taxon>
        <taxon>Candidatus Uhriibacteriota</taxon>
    </lineage>
</organism>
<dbReference type="InterPro" id="IPR020007">
    <property type="entry name" value="NeuB/NeuA"/>
</dbReference>
<evidence type="ECO:0000259" key="1">
    <source>
        <dbReference type="PROSITE" id="PS50844"/>
    </source>
</evidence>
<gene>
    <name evidence="2" type="ORF">A3B21_00405</name>
</gene>
<evidence type="ECO:0000313" key="2">
    <source>
        <dbReference type="EMBL" id="OGL81370.1"/>
    </source>
</evidence>
<dbReference type="STRING" id="1802401.A3B21_00405"/>
<dbReference type="GO" id="GO:0047444">
    <property type="term" value="F:N-acylneuraminate-9-phosphate synthase activity"/>
    <property type="evidence" value="ECO:0007669"/>
    <property type="project" value="TreeGrafter"/>
</dbReference>
<dbReference type="Proteomes" id="UP000176897">
    <property type="component" value="Unassembled WGS sequence"/>
</dbReference>
<dbReference type="InterPro" id="IPR013132">
    <property type="entry name" value="PseI/NeuA/B-like_N"/>
</dbReference>
<dbReference type="AlphaFoldDB" id="A0A1F7USU7"/>
<dbReference type="GO" id="GO:0016051">
    <property type="term" value="P:carbohydrate biosynthetic process"/>
    <property type="evidence" value="ECO:0007669"/>
    <property type="project" value="InterPro"/>
</dbReference>
<dbReference type="PROSITE" id="PS50844">
    <property type="entry name" value="AFP_LIKE"/>
    <property type="match status" value="1"/>
</dbReference>
<dbReference type="InterPro" id="IPR057736">
    <property type="entry name" value="SAF_PseI/NeuA/NeuB"/>
</dbReference>
<dbReference type="Gene3D" id="3.90.1210.10">
    <property type="entry name" value="Antifreeze-like/N-acetylneuraminic acid synthase C-terminal domain"/>
    <property type="match status" value="1"/>
</dbReference>
<dbReference type="InterPro" id="IPR006190">
    <property type="entry name" value="SAF_AFP_Neu5Ac"/>
</dbReference>
<dbReference type="InterPro" id="IPR013974">
    <property type="entry name" value="SAF"/>
</dbReference>